<reference evidence="1" key="1">
    <citation type="submission" date="2009-10" db="EMBL/GenBank/DDBJ databases">
        <title>Diversity of trophic interactions inside an arsenic-rich microbial ecosystem.</title>
        <authorList>
            <person name="Bertin P.N."/>
            <person name="Heinrich-Salmeron A."/>
            <person name="Pelletier E."/>
            <person name="Goulhen-Chollet F."/>
            <person name="Arsene-Ploetze F."/>
            <person name="Gallien S."/>
            <person name="Calteau A."/>
            <person name="Vallenet D."/>
            <person name="Casiot C."/>
            <person name="Chane-Woon-Ming B."/>
            <person name="Giloteaux L."/>
            <person name="Barakat M."/>
            <person name="Bonnefoy V."/>
            <person name="Bruneel O."/>
            <person name="Chandler M."/>
            <person name="Cleiss J."/>
            <person name="Duran R."/>
            <person name="Elbaz-Poulichet F."/>
            <person name="Fonknechten N."/>
            <person name="Lauga B."/>
            <person name="Mornico D."/>
            <person name="Ortet P."/>
            <person name="Schaeffer C."/>
            <person name="Siguier P."/>
            <person name="Alexander Thil Smith A."/>
            <person name="Van Dorsselaer A."/>
            <person name="Weissenbach J."/>
            <person name="Medigue C."/>
            <person name="Le Paslier D."/>
        </authorList>
    </citation>
    <scope>NUCLEOTIDE SEQUENCE</scope>
</reference>
<sequence length="198" mass="21634">MLTSNATVLSDIRVMGMYTGFEPDLSTGVMFGLKLPTGSFTAGNSDLGKPIMDRDTQPGTGTTDLLLGGYKMGNENDWGWFVQGIWRHALDSREGYKPGDSVNLAVGAHYDGIEASTHLVPTLQFNAQWRGHDQGGGDAQYGNRDSGDSNLYITPGVQVNLNSHWLLNASVYLPVYRHANGYQQVAHWMGNVGVTYQF</sequence>
<accession>E6PQS9</accession>
<name>E6PQS9_9ZZZZ</name>
<gene>
    <name evidence="1" type="ORF">CARN2_2756</name>
</gene>
<protein>
    <submittedName>
        <fullName evidence="1">Uncharacterized protein</fullName>
    </submittedName>
</protein>
<proteinExistence type="predicted"/>
<evidence type="ECO:0000313" key="1">
    <source>
        <dbReference type="EMBL" id="CBH97284.1"/>
    </source>
</evidence>
<dbReference type="EMBL" id="CABM01000042">
    <property type="protein sequence ID" value="CBH97284.1"/>
    <property type="molecule type" value="Genomic_DNA"/>
</dbReference>
<organism evidence="1">
    <name type="scientific">mine drainage metagenome</name>
    <dbReference type="NCBI Taxonomy" id="410659"/>
    <lineage>
        <taxon>unclassified sequences</taxon>
        <taxon>metagenomes</taxon>
        <taxon>ecological metagenomes</taxon>
    </lineage>
</organism>
<comment type="caution">
    <text evidence="1">The sequence shown here is derived from an EMBL/GenBank/DDBJ whole genome shotgun (WGS) entry which is preliminary data.</text>
</comment>
<dbReference type="AlphaFoldDB" id="E6PQS9"/>